<reference evidence="7 8" key="1">
    <citation type="submission" date="2014-10" db="EMBL/GenBank/DDBJ databases">
        <title>Genome sequence of Novosphingobium malaysiense MUSC 273(T).</title>
        <authorList>
            <person name="Lee L.-H."/>
        </authorList>
    </citation>
    <scope>NUCLEOTIDE SEQUENCE [LARGE SCALE GENOMIC DNA]</scope>
    <source>
        <strain evidence="7 8">MUSC 273</strain>
    </source>
</reference>
<dbReference type="OrthoDB" id="9780147at2"/>
<dbReference type="RefSeq" id="WP_039280599.1">
    <property type="nucleotide sequence ID" value="NZ_JTDI01000002.1"/>
</dbReference>
<dbReference type="PANTHER" id="PTHR13887">
    <property type="entry name" value="GLUTATHIONE S-TRANSFERASE KAPPA"/>
    <property type="match status" value="1"/>
</dbReference>
<protein>
    <recommendedName>
        <fullName evidence="6">Thioredoxin domain-containing protein</fullName>
    </recommendedName>
</protein>
<dbReference type="InterPro" id="IPR001853">
    <property type="entry name" value="DSBA-like_thioredoxin_dom"/>
</dbReference>
<feature type="signal peptide" evidence="5">
    <location>
        <begin position="1"/>
        <end position="27"/>
    </location>
</feature>
<organism evidence="7 8">
    <name type="scientific">Novosphingobium malaysiense</name>
    <dbReference type="NCBI Taxonomy" id="1348853"/>
    <lineage>
        <taxon>Bacteria</taxon>
        <taxon>Pseudomonadati</taxon>
        <taxon>Pseudomonadota</taxon>
        <taxon>Alphaproteobacteria</taxon>
        <taxon>Sphingomonadales</taxon>
        <taxon>Sphingomonadaceae</taxon>
        <taxon>Novosphingobium</taxon>
    </lineage>
</organism>
<evidence type="ECO:0000256" key="2">
    <source>
        <dbReference type="ARBA" id="ARBA00023002"/>
    </source>
</evidence>
<dbReference type="InterPro" id="IPR013766">
    <property type="entry name" value="Thioredoxin_domain"/>
</dbReference>
<evidence type="ECO:0000256" key="4">
    <source>
        <dbReference type="ARBA" id="ARBA00023284"/>
    </source>
</evidence>
<dbReference type="Gene3D" id="3.40.30.10">
    <property type="entry name" value="Glutaredoxin"/>
    <property type="match status" value="1"/>
</dbReference>
<dbReference type="Proteomes" id="UP000031057">
    <property type="component" value="Unassembled WGS sequence"/>
</dbReference>
<keyword evidence="4" id="KW-0676">Redox-active center</keyword>
<evidence type="ECO:0000313" key="8">
    <source>
        <dbReference type="Proteomes" id="UP000031057"/>
    </source>
</evidence>
<evidence type="ECO:0000256" key="3">
    <source>
        <dbReference type="ARBA" id="ARBA00023157"/>
    </source>
</evidence>
<sequence>MIRPLLRTLTGAALIALAGLPPVAASAQEKGNAADSAEARQLREQIRTDALAPVAGARNGDVTVVLFSDYQCPYCRRFNSTLDALIAADPKVRVVYRDWPIQGQASVLAARAAIAAQYQNRHGAMHVALMSGPVRLDAASVKLAARNAKVDWNRLQADMKTHKAEIDALLVRNYRFAKIMGLEGTPGMLVGTYVVPGAADLKTMQQAVARARKANEG</sequence>
<evidence type="ECO:0000256" key="5">
    <source>
        <dbReference type="SAM" id="SignalP"/>
    </source>
</evidence>
<dbReference type="AlphaFoldDB" id="A0A0B1ZNZ2"/>
<proteinExistence type="predicted"/>
<evidence type="ECO:0000259" key="6">
    <source>
        <dbReference type="PROSITE" id="PS51352"/>
    </source>
</evidence>
<dbReference type="PROSITE" id="PS51352">
    <property type="entry name" value="THIOREDOXIN_2"/>
    <property type="match status" value="1"/>
</dbReference>
<dbReference type="Pfam" id="PF01323">
    <property type="entry name" value="DSBA"/>
    <property type="match status" value="1"/>
</dbReference>
<feature type="domain" description="Thioredoxin" evidence="6">
    <location>
        <begin position="14"/>
        <end position="213"/>
    </location>
</feature>
<name>A0A0B1ZNZ2_9SPHN</name>
<accession>A0A0B1ZNZ2</accession>
<gene>
    <name evidence="7" type="ORF">LK12_05560</name>
</gene>
<evidence type="ECO:0000256" key="1">
    <source>
        <dbReference type="ARBA" id="ARBA00022729"/>
    </source>
</evidence>
<keyword evidence="2" id="KW-0560">Oxidoreductase</keyword>
<keyword evidence="3" id="KW-1015">Disulfide bond</keyword>
<dbReference type="CDD" id="cd03023">
    <property type="entry name" value="DsbA_Com1_like"/>
    <property type="match status" value="1"/>
</dbReference>
<keyword evidence="1 5" id="KW-0732">Signal</keyword>
<dbReference type="EMBL" id="JTDI01000002">
    <property type="protein sequence ID" value="KHK92301.1"/>
    <property type="molecule type" value="Genomic_DNA"/>
</dbReference>
<dbReference type="InterPro" id="IPR036249">
    <property type="entry name" value="Thioredoxin-like_sf"/>
</dbReference>
<evidence type="ECO:0000313" key="7">
    <source>
        <dbReference type="EMBL" id="KHK92301.1"/>
    </source>
</evidence>
<dbReference type="SUPFAM" id="SSF52833">
    <property type="entry name" value="Thioredoxin-like"/>
    <property type="match status" value="1"/>
</dbReference>
<dbReference type="STRING" id="1348853.LK12_05560"/>
<comment type="caution">
    <text evidence="7">The sequence shown here is derived from an EMBL/GenBank/DDBJ whole genome shotgun (WGS) entry which is preliminary data.</text>
</comment>
<dbReference type="PANTHER" id="PTHR13887:SF14">
    <property type="entry name" value="DISULFIDE BOND FORMATION PROTEIN D"/>
    <property type="match status" value="1"/>
</dbReference>
<dbReference type="GO" id="GO:0016491">
    <property type="term" value="F:oxidoreductase activity"/>
    <property type="evidence" value="ECO:0007669"/>
    <property type="project" value="UniProtKB-KW"/>
</dbReference>
<keyword evidence="8" id="KW-1185">Reference proteome</keyword>
<feature type="chain" id="PRO_5002085675" description="Thioredoxin domain-containing protein" evidence="5">
    <location>
        <begin position="28"/>
        <end position="217"/>
    </location>
</feature>